<gene>
    <name evidence="2" type="ORF">DUNSADRAFT_6941</name>
</gene>
<evidence type="ECO:0008006" key="4">
    <source>
        <dbReference type="Google" id="ProtNLM"/>
    </source>
</evidence>
<organism evidence="2 3">
    <name type="scientific">Dunaliella salina</name>
    <name type="common">Green alga</name>
    <name type="synonym">Protococcus salinus</name>
    <dbReference type="NCBI Taxonomy" id="3046"/>
    <lineage>
        <taxon>Eukaryota</taxon>
        <taxon>Viridiplantae</taxon>
        <taxon>Chlorophyta</taxon>
        <taxon>core chlorophytes</taxon>
        <taxon>Chlorophyceae</taxon>
        <taxon>CS clade</taxon>
        <taxon>Chlamydomonadales</taxon>
        <taxon>Dunaliellaceae</taxon>
        <taxon>Dunaliella</taxon>
    </lineage>
</organism>
<protein>
    <recommendedName>
        <fullName evidence="4">Encoded protein</fullName>
    </recommendedName>
</protein>
<comment type="caution">
    <text evidence="2">The sequence shown here is derived from an EMBL/GenBank/DDBJ whole genome shotgun (WGS) entry which is preliminary data.</text>
</comment>
<accession>A0ABQ7FUM7</accession>
<keyword evidence="3" id="KW-1185">Reference proteome</keyword>
<dbReference type="EMBL" id="MU071986">
    <property type="protein sequence ID" value="KAF5825791.1"/>
    <property type="molecule type" value="Genomic_DNA"/>
</dbReference>
<reference evidence="2" key="1">
    <citation type="submission" date="2017-08" db="EMBL/GenBank/DDBJ databases">
        <authorList>
            <person name="Polle J.E."/>
            <person name="Barry K."/>
            <person name="Cushman J."/>
            <person name="Schmutz J."/>
            <person name="Tran D."/>
            <person name="Hathwaick L.T."/>
            <person name="Yim W.C."/>
            <person name="Jenkins J."/>
            <person name="Mckie-Krisberg Z.M."/>
            <person name="Prochnik S."/>
            <person name="Lindquist E."/>
            <person name="Dockter R.B."/>
            <person name="Adam C."/>
            <person name="Molina H."/>
            <person name="Bunkerborg J."/>
            <person name="Jin E."/>
            <person name="Buchheim M."/>
            <person name="Magnuson J."/>
        </authorList>
    </citation>
    <scope>NUCLEOTIDE SEQUENCE</scope>
    <source>
        <strain evidence="2">CCAP 19/18</strain>
    </source>
</reference>
<feature type="region of interest" description="Disordered" evidence="1">
    <location>
        <begin position="59"/>
        <end position="94"/>
    </location>
</feature>
<feature type="compositionally biased region" description="Low complexity" evidence="1">
    <location>
        <begin position="74"/>
        <end position="85"/>
    </location>
</feature>
<name>A0ABQ7FUM7_DUNSA</name>
<evidence type="ECO:0000256" key="1">
    <source>
        <dbReference type="SAM" id="MobiDB-lite"/>
    </source>
</evidence>
<evidence type="ECO:0000313" key="2">
    <source>
        <dbReference type="EMBL" id="KAF5825791.1"/>
    </source>
</evidence>
<evidence type="ECO:0000313" key="3">
    <source>
        <dbReference type="Proteomes" id="UP000815325"/>
    </source>
</evidence>
<dbReference type="Proteomes" id="UP000815325">
    <property type="component" value="Unassembled WGS sequence"/>
</dbReference>
<sequence>MQSKIAAREASHGFGVEREAARIMSFAAEEEEDEDMLACPPVGKHGQVRSCLVLPAGSDFEGSGRKRKKHKSMAKGAKGGKLAPGEKARLKHEKRQVRAFVGV</sequence>
<proteinExistence type="predicted"/>